<dbReference type="Gene3D" id="3.40.50.12230">
    <property type="match status" value="1"/>
</dbReference>
<dbReference type="Proteomes" id="UP000178305">
    <property type="component" value="Unassembled WGS sequence"/>
</dbReference>
<dbReference type="AlphaFoldDB" id="A0A1F6ASG8"/>
<keyword evidence="4" id="KW-0648">Protein biosynthesis</keyword>
<dbReference type="Pfam" id="PF00551">
    <property type="entry name" value="Formyl_trans_N"/>
    <property type="match status" value="1"/>
</dbReference>
<evidence type="ECO:0000313" key="7">
    <source>
        <dbReference type="EMBL" id="OGG27625.1"/>
    </source>
</evidence>
<dbReference type="GO" id="GO:0005829">
    <property type="term" value="C:cytosol"/>
    <property type="evidence" value="ECO:0007669"/>
    <property type="project" value="TreeGrafter"/>
</dbReference>
<dbReference type="CDD" id="cd08646">
    <property type="entry name" value="FMT_core_Met-tRNA-FMT_N"/>
    <property type="match status" value="1"/>
</dbReference>
<accession>A0A1F6ASG8</accession>
<dbReference type="GO" id="GO:0004479">
    <property type="term" value="F:methionyl-tRNA formyltransferase activity"/>
    <property type="evidence" value="ECO:0007669"/>
    <property type="project" value="UniProtKB-EC"/>
</dbReference>
<evidence type="ECO:0000256" key="1">
    <source>
        <dbReference type="ARBA" id="ARBA00010699"/>
    </source>
</evidence>
<dbReference type="SUPFAM" id="SSF50486">
    <property type="entry name" value="FMT C-terminal domain-like"/>
    <property type="match status" value="1"/>
</dbReference>
<organism evidence="7 8">
    <name type="scientific">Candidatus Gottesmanbacteria bacterium RIFCSPLOWO2_01_FULL_48_11</name>
    <dbReference type="NCBI Taxonomy" id="1798395"/>
    <lineage>
        <taxon>Bacteria</taxon>
        <taxon>Candidatus Gottesmaniibacteriota</taxon>
    </lineage>
</organism>
<evidence type="ECO:0000259" key="5">
    <source>
        <dbReference type="Pfam" id="PF00551"/>
    </source>
</evidence>
<gene>
    <name evidence="7" type="ORF">A3A64_04515</name>
</gene>
<dbReference type="InterPro" id="IPR041711">
    <property type="entry name" value="Met-tRNA-FMT_N"/>
</dbReference>
<feature type="domain" description="Formyl transferase C-terminal" evidence="6">
    <location>
        <begin position="225"/>
        <end position="259"/>
    </location>
</feature>
<reference evidence="7 8" key="1">
    <citation type="journal article" date="2016" name="Nat. Commun.">
        <title>Thousands of microbial genomes shed light on interconnected biogeochemical processes in an aquifer system.</title>
        <authorList>
            <person name="Anantharaman K."/>
            <person name="Brown C.T."/>
            <person name="Hug L.A."/>
            <person name="Sharon I."/>
            <person name="Castelle C.J."/>
            <person name="Probst A.J."/>
            <person name="Thomas B.C."/>
            <person name="Singh A."/>
            <person name="Wilkins M.J."/>
            <person name="Karaoz U."/>
            <person name="Brodie E.L."/>
            <person name="Williams K.H."/>
            <person name="Hubbard S.S."/>
            <person name="Banfield J.F."/>
        </authorList>
    </citation>
    <scope>NUCLEOTIDE SEQUENCE [LARGE SCALE GENOMIC DNA]</scope>
</reference>
<evidence type="ECO:0000256" key="2">
    <source>
        <dbReference type="ARBA" id="ARBA00012261"/>
    </source>
</evidence>
<comment type="caution">
    <text evidence="7">The sequence shown here is derived from an EMBL/GenBank/DDBJ whole genome shotgun (WGS) entry which is preliminary data.</text>
</comment>
<evidence type="ECO:0000259" key="6">
    <source>
        <dbReference type="Pfam" id="PF02911"/>
    </source>
</evidence>
<comment type="similarity">
    <text evidence="1">Belongs to the Fmt family.</text>
</comment>
<dbReference type="Pfam" id="PF02911">
    <property type="entry name" value="Formyl_trans_C"/>
    <property type="match status" value="1"/>
</dbReference>
<dbReference type="InterPro" id="IPR036477">
    <property type="entry name" value="Formyl_transf_N_sf"/>
</dbReference>
<protein>
    <recommendedName>
        <fullName evidence="2">methionyl-tRNA formyltransferase</fullName>
        <ecNumber evidence="2">2.1.2.9</ecNumber>
    </recommendedName>
</protein>
<dbReference type="EMBL" id="MFJY01000041">
    <property type="protein sequence ID" value="OGG27625.1"/>
    <property type="molecule type" value="Genomic_DNA"/>
</dbReference>
<dbReference type="EC" id="2.1.2.9" evidence="2"/>
<dbReference type="InterPro" id="IPR002376">
    <property type="entry name" value="Formyl_transf_N"/>
</dbReference>
<proteinExistence type="inferred from homology"/>
<dbReference type="PANTHER" id="PTHR11138:SF5">
    <property type="entry name" value="METHIONYL-TRNA FORMYLTRANSFERASE, MITOCHONDRIAL"/>
    <property type="match status" value="1"/>
</dbReference>
<keyword evidence="3" id="KW-0808">Transferase</keyword>
<sequence length="279" mass="30502">MKYVFFGTPEFAGIILKGLIEADMPPVAVVCNPDKPVGRKKLITPPITKQIAEQEGIKVFQPKTKKDLVALSPSLSEMADFAVVAAYAKIIPLKVINGFKLGIIGVHPSLLPKFRGPSPIQSVILSGKLETGTTLFMLDQGVDDGLILIQGKVNVENRNYEELIKVLGELSLKLLTETLPEFVSGKIKPVPQDENEVTVTNFFEPEAGLVKENDLKDALGGDEEKSSKIERMVRALNPEPGVYTLANSKRTKLLSVRKDGSKLVLEKIQKEGKTPQAFV</sequence>
<name>A0A1F6ASG8_9BACT</name>
<dbReference type="InterPro" id="IPR005793">
    <property type="entry name" value="Formyl_trans_C"/>
</dbReference>
<evidence type="ECO:0000313" key="8">
    <source>
        <dbReference type="Proteomes" id="UP000178305"/>
    </source>
</evidence>
<dbReference type="SUPFAM" id="SSF53328">
    <property type="entry name" value="Formyltransferase"/>
    <property type="match status" value="1"/>
</dbReference>
<feature type="domain" description="Formyl transferase N-terminal" evidence="5">
    <location>
        <begin position="1"/>
        <end position="159"/>
    </location>
</feature>
<evidence type="ECO:0000256" key="3">
    <source>
        <dbReference type="ARBA" id="ARBA00022679"/>
    </source>
</evidence>
<dbReference type="InterPro" id="IPR011034">
    <property type="entry name" value="Formyl_transferase-like_C_sf"/>
</dbReference>
<dbReference type="PANTHER" id="PTHR11138">
    <property type="entry name" value="METHIONYL-TRNA FORMYLTRANSFERASE"/>
    <property type="match status" value="1"/>
</dbReference>
<evidence type="ECO:0000256" key="4">
    <source>
        <dbReference type="ARBA" id="ARBA00022917"/>
    </source>
</evidence>